<evidence type="ECO:0000313" key="7">
    <source>
        <dbReference type="Proteomes" id="UP001154329"/>
    </source>
</evidence>
<dbReference type="GO" id="GO:0001534">
    <property type="term" value="C:radial spoke"/>
    <property type="evidence" value="ECO:0007669"/>
    <property type="project" value="InterPro"/>
</dbReference>
<keyword evidence="7" id="KW-1185">Reference proteome</keyword>
<evidence type="ECO:0000256" key="1">
    <source>
        <dbReference type="ARBA" id="ARBA00004430"/>
    </source>
</evidence>
<dbReference type="Proteomes" id="UP001154329">
    <property type="component" value="Chromosome 3"/>
</dbReference>
<dbReference type="Pfam" id="PF04712">
    <property type="entry name" value="Radial_spoke"/>
    <property type="match status" value="1"/>
</dbReference>
<organism evidence="6 7">
    <name type="scientific">Aphis gossypii</name>
    <name type="common">Cotton aphid</name>
    <dbReference type="NCBI Taxonomy" id="80765"/>
    <lineage>
        <taxon>Eukaryota</taxon>
        <taxon>Metazoa</taxon>
        <taxon>Ecdysozoa</taxon>
        <taxon>Arthropoda</taxon>
        <taxon>Hexapoda</taxon>
        <taxon>Insecta</taxon>
        <taxon>Pterygota</taxon>
        <taxon>Neoptera</taxon>
        <taxon>Paraneoptera</taxon>
        <taxon>Hemiptera</taxon>
        <taxon>Sternorrhyncha</taxon>
        <taxon>Aphidomorpha</taxon>
        <taxon>Aphidoidea</taxon>
        <taxon>Aphididae</taxon>
        <taxon>Aphidini</taxon>
        <taxon>Aphis</taxon>
        <taxon>Aphis</taxon>
    </lineage>
</organism>
<keyword evidence="2" id="KW-0963">Cytoplasm</keyword>
<evidence type="ECO:0000256" key="4">
    <source>
        <dbReference type="ARBA" id="ARBA00023212"/>
    </source>
</evidence>
<keyword evidence="4" id="KW-0206">Cytoskeleton</keyword>
<evidence type="ECO:0000256" key="2">
    <source>
        <dbReference type="ARBA" id="ARBA00022490"/>
    </source>
</evidence>
<comment type="subcellular location">
    <subcellularLocation>
        <location evidence="1">Cytoplasm</location>
        <location evidence="1">Cytoskeleton</location>
        <location evidence="1">Cilium axoneme</location>
    </subcellularLocation>
</comment>
<reference evidence="6" key="1">
    <citation type="submission" date="2022-02" db="EMBL/GenBank/DDBJ databases">
        <authorList>
            <person name="King R."/>
        </authorList>
    </citation>
    <scope>NUCLEOTIDE SEQUENCE</scope>
</reference>
<proteinExistence type="predicted"/>
<evidence type="ECO:0000256" key="3">
    <source>
        <dbReference type="ARBA" id="ARBA00023069"/>
    </source>
</evidence>
<dbReference type="PANTHER" id="PTHR13159">
    <property type="entry name" value="RADIAL SPOKEHEAD-RELATED"/>
    <property type="match status" value="1"/>
</dbReference>
<reference evidence="6" key="2">
    <citation type="submission" date="2022-10" db="EMBL/GenBank/DDBJ databases">
        <authorList>
            <consortium name="ENA_rothamsted_submissions"/>
            <consortium name="culmorum"/>
            <person name="King R."/>
        </authorList>
    </citation>
    <scope>NUCLEOTIDE SEQUENCE</scope>
</reference>
<evidence type="ECO:0000256" key="5">
    <source>
        <dbReference type="ARBA" id="ARBA00023273"/>
    </source>
</evidence>
<dbReference type="PANTHER" id="PTHR13159:SF0">
    <property type="entry name" value="RADIAL SPOKE HEAD 6 HOMOLOG A"/>
    <property type="match status" value="1"/>
</dbReference>
<keyword evidence="3" id="KW-0969">Cilium</keyword>
<dbReference type="GO" id="GO:0060294">
    <property type="term" value="P:cilium movement involved in cell motility"/>
    <property type="evidence" value="ECO:0007669"/>
    <property type="project" value="InterPro"/>
</dbReference>
<protein>
    <submittedName>
        <fullName evidence="6">Uncharacterized protein</fullName>
    </submittedName>
</protein>
<keyword evidence="5" id="KW-0966">Cell projection</keyword>
<dbReference type="AlphaFoldDB" id="A0A9P0JBH0"/>
<sequence length="675" mass="78115">MSNVESVNLISDSKNIISSNEIINDSVHTIEIISNHIRSKALTESTQFKSLFTCGGQRLNKLRYDIDINYAIGLLKREDGSVNVYSHLQDILNKILSERPANPLENFEKYSMLLKRTYIHNETNFERVFVDNINRNYCFKSLQMYKCASTKQFERQKQYNKNKRNIINSEIDQREEKKTTNNINAIAKVQNLCEVNYMFNKAGFGLPMDEASLIYLTMNEMAQLNKFESIRFWGKIFGIKKIYYVIECKWSNEELERKLLTVNSISHNSKLSKQIVNDIADNNLSQQEIKSIDIENAQEIGNEYESNLSYLDGEMTENSINQFDSWISLNDSDSCKTIPKSSSEIVLESEMIGVGTNKNVYFVTNKLNTRWIELESIKPHHIVEARKIKRYFTGKLKNPIKSFPKFNGSENEYLRAQIARISSSTQISPRGYYIIDKKEKSWNEVSDKKSSASLHSSTKISENDDLILNENFKPISNNNLINSSYWVHKNPQIDMNGVTNKLGFSKLSDTKKNEENFEELEEEEKFSYSENIINSKDDLFGNLGNDISVDNTPAWKGVLCSPLDSRYSHTVMKSHVWPGAFAVAYNLQTDYMYIGWGQKQDSNTLYSTFIEETKLENVTIDNTSTVECQEFTTTQKIENEKHGLRKNKNKNIFPLQYNRKAYKGGEKVITYYTYE</sequence>
<dbReference type="InterPro" id="IPR006802">
    <property type="entry name" value="Radial_spoke"/>
</dbReference>
<gene>
    <name evidence="6" type="ORF">APHIGO_LOCUS8372</name>
</gene>
<name>A0A9P0JBH0_APHGO</name>
<dbReference type="EMBL" id="OU899036">
    <property type="protein sequence ID" value="CAH1731705.1"/>
    <property type="molecule type" value="Genomic_DNA"/>
</dbReference>
<evidence type="ECO:0000313" key="6">
    <source>
        <dbReference type="EMBL" id="CAH1731705.1"/>
    </source>
</evidence>
<accession>A0A9P0JBH0</accession>
<dbReference type="GO" id="GO:0035082">
    <property type="term" value="P:axoneme assembly"/>
    <property type="evidence" value="ECO:0007669"/>
    <property type="project" value="TreeGrafter"/>
</dbReference>